<evidence type="ECO:0000256" key="6">
    <source>
        <dbReference type="ARBA" id="ARBA00023128"/>
    </source>
</evidence>
<keyword evidence="3" id="KW-0809">Transit peptide</keyword>
<dbReference type="GO" id="GO:0046872">
    <property type="term" value="F:metal ion binding"/>
    <property type="evidence" value="ECO:0007669"/>
    <property type="project" value="UniProtKB-KW"/>
</dbReference>
<keyword evidence="10" id="KW-1185">Reference proteome</keyword>
<evidence type="ECO:0008006" key="11">
    <source>
        <dbReference type="Google" id="ProtNLM"/>
    </source>
</evidence>
<evidence type="ECO:0000256" key="8">
    <source>
        <dbReference type="SAM" id="MobiDB-lite"/>
    </source>
</evidence>
<reference evidence="9" key="1">
    <citation type="journal article" date="2020" name="Stud. Mycol.">
        <title>101 Dothideomycetes genomes: a test case for predicting lifestyles and emergence of pathogens.</title>
        <authorList>
            <person name="Haridas S."/>
            <person name="Albert R."/>
            <person name="Binder M."/>
            <person name="Bloem J."/>
            <person name="Labutti K."/>
            <person name="Salamov A."/>
            <person name="Andreopoulos B."/>
            <person name="Baker S."/>
            <person name="Barry K."/>
            <person name="Bills G."/>
            <person name="Bluhm B."/>
            <person name="Cannon C."/>
            <person name="Castanera R."/>
            <person name="Culley D."/>
            <person name="Daum C."/>
            <person name="Ezra D."/>
            <person name="Gonzalez J."/>
            <person name="Henrissat B."/>
            <person name="Kuo A."/>
            <person name="Liang C."/>
            <person name="Lipzen A."/>
            <person name="Lutzoni F."/>
            <person name="Magnuson J."/>
            <person name="Mondo S."/>
            <person name="Nolan M."/>
            <person name="Ohm R."/>
            <person name="Pangilinan J."/>
            <person name="Park H.-J."/>
            <person name="Ramirez L."/>
            <person name="Alfaro M."/>
            <person name="Sun H."/>
            <person name="Tritt A."/>
            <person name="Yoshinaga Y."/>
            <person name="Zwiers L.-H."/>
            <person name="Turgeon B."/>
            <person name="Goodwin S."/>
            <person name="Spatafora J."/>
            <person name="Crous P."/>
            <person name="Grigoriev I."/>
        </authorList>
    </citation>
    <scope>NUCLEOTIDE SEQUENCE</scope>
    <source>
        <strain evidence="9">CBS 113979</strain>
    </source>
</reference>
<feature type="region of interest" description="Disordered" evidence="8">
    <location>
        <begin position="218"/>
        <end position="264"/>
    </location>
</feature>
<comment type="subcellular location">
    <subcellularLocation>
        <location evidence="1">Mitochondrion</location>
    </subcellularLocation>
</comment>
<accession>A0A6G1GSQ7</accession>
<comment type="function">
    <text evidence="7">Mitochondrial ribosome (mitoribosome) assembly factor. Binds at the interface of the head and body domains of the mitochondrial small ribosomal subunit (mt-SSU), occluding the mRNA channel and preventing compaction of the head domain towards the body. Probable inactive methyltransferase: retains the characteristic folding and ability to bind S-adenosyl-L-methionine, but it probably lost its methyltransferase activity.</text>
</comment>
<dbReference type="InterPro" id="IPR029063">
    <property type="entry name" value="SAM-dependent_MTases_sf"/>
</dbReference>
<feature type="region of interest" description="Disordered" evidence="8">
    <location>
        <begin position="780"/>
        <end position="827"/>
    </location>
</feature>
<dbReference type="GO" id="GO:0005763">
    <property type="term" value="C:mitochondrial small ribosomal subunit"/>
    <property type="evidence" value="ECO:0007669"/>
    <property type="project" value="TreeGrafter"/>
</dbReference>
<feature type="compositionally biased region" description="Basic and acidic residues" evidence="8">
    <location>
        <begin position="817"/>
        <end position="827"/>
    </location>
</feature>
<dbReference type="GO" id="GO:0006412">
    <property type="term" value="P:translation"/>
    <property type="evidence" value="ECO:0007669"/>
    <property type="project" value="InterPro"/>
</dbReference>
<name>A0A6G1GSQ7_9PEZI</name>
<evidence type="ECO:0000313" key="9">
    <source>
        <dbReference type="EMBL" id="KAF1983778.1"/>
    </source>
</evidence>
<dbReference type="AlphaFoldDB" id="A0A6G1GSQ7"/>
<keyword evidence="2" id="KW-0479">Metal-binding</keyword>
<dbReference type="InterPro" id="IPR015324">
    <property type="entry name" value="Ribosomal_Rsm22-like"/>
</dbReference>
<feature type="compositionally biased region" description="Basic residues" evidence="8">
    <location>
        <begin position="804"/>
        <end position="816"/>
    </location>
</feature>
<feature type="compositionally biased region" description="Acidic residues" evidence="8">
    <location>
        <begin position="230"/>
        <end position="259"/>
    </location>
</feature>
<keyword evidence="5" id="KW-0411">Iron-sulfur</keyword>
<keyword evidence="4" id="KW-0408">Iron</keyword>
<feature type="region of interest" description="Disordered" evidence="8">
    <location>
        <begin position="79"/>
        <end position="123"/>
    </location>
</feature>
<dbReference type="PANTHER" id="PTHR13184">
    <property type="entry name" value="37S RIBOSOMAL PROTEIN S22"/>
    <property type="match status" value="1"/>
</dbReference>
<evidence type="ECO:0000313" key="10">
    <source>
        <dbReference type="Proteomes" id="UP000800041"/>
    </source>
</evidence>
<keyword evidence="6" id="KW-0496">Mitochondrion</keyword>
<dbReference type="EMBL" id="ML977172">
    <property type="protein sequence ID" value="KAF1983778.1"/>
    <property type="molecule type" value="Genomic_DNA"/>
</dbReference>
<dbReference type="GO" id="GO:0051536">
    <property type="term" value="F:iron-sulfur cluster binding"/>
    <property type="evidence" value="ECO:0007669"/>
    <property type="project" value="UniProtKB-KW"/>
</dbReference>
<gene>
    <name evidence="9" type="ORF">K402DRAFT_382091</name>
</gene>
<dbReference type="Proteomes" id="UP000800041">
    <property type="component" value="Unassembled WGS sequence"/>
</dbReference>
<dbReference type="SUPFAM" id="SSF53335">
    <property type="entry name" value="S-adenosyl-L-methionine-dependent methyltransferases"/>
    <property type="match status" value="1"/>
</dbReference>
<evidence type="ECO:0000256" key="1">
    <source>
        <dbReference type="ARBA" id="ARBA00004173"/>
    </source>
</evidence>
<evidence type="ECO:0000256" key="2">
    <source>
        <dbReference type="ARBA" id="ARBA00022723"/>
    </source>
</evidence>
<organism evidence="9 10">
    <name type="scientific">Aulographum hederae CBS 113979</name>
    <dbReference type="NCBI Taxonomy" id="1176131"/>
    <lineage>
        <taxon>Eukaryota</taxon>
        <taxon>Fungi</taxon>
        <taxon>Dikarya</taxon>
        <taxon>Ascomycota</taxon>
        <taxon>Pezizomycotina</taxon>
        <taxon>Dothideomycetes</taxon>
        <taxon>Pleosporomycetidae</taxon>
        <taxon>Aulographales</taxon>
        <taxon>Aulographaceae</taxon>
    </lineage>
</organism>
<evidence type="ECO:0000256" key="3">
    <source>
        <dbReference type="ARBA" id="ARBA00022946"/>
    </source>
</evidence>
<feature type="region of interest" description="Disordered" evidence="8">
    <location>
        <begin position="687"/>
        <end position="712"/>
    </location>
</feature>
<sequence length="827" mass="91978">MHSSSRYLQSSCLLSKRNVSQLRDAALQNGRHLGTQAVSTRPRTKQSTRGLANSTSPTIPRCPARFQSRAFSYTYLQKDNAHPTPSRSNTTSAQPTAEPNATTLDLDSSDSPVDHLSPSYSPETVVRGIRQEYGDDLPENALTSDEMKMYERLYGGPMRILTREELERERQRERESDTVLLRSVEDGGEEIEILEAVDTAQEVAQSAQEVAPSVKEVAPSAQEVAPSPQEELDEAQEVYEEEDVDEEEEYDEEEDDMEPDVWPGDENAIRTHPLTAAGRFGTNPSTLQLNGSDLVQTSSEILSKYNRKHLAEAAHDVFGGVGLPHSIQTPRRGRSMEQKPIPVSAAKLGMSDVTSNLFLATVMPGTYAAITSALTEVRRRLGATWLRGLLEKEGGPRVLDVGGAGGGVFAWRDILRAEWEVMLEEGAPSTSSSGGKHVGETPPVPFGKSVVLTASSALRYKASAMLDNTTFIPRLPDYSSAEEQLGDEVQTKQFDVIIAVHSLWPLKEEYQRKKYMHSLWKMLSPDGGVLVILEKGVPRGFEVVAAARQMLLDKHISSPGSETYETRFEDPKSNVDEHGRVVKEKGMIIAPCTNHEKCPMFPVPGISRGRKDFCYFKQRYVRPPYLQHILGAKEKNWEDIQFSYVAVMRGKDLRDDGDAEVAGMDGTALQGQAATDRAFAGFEEHPAYPTEKDDTEQSQDEDAKPSNSTEAAALISPLRLPRVLLSPLKRRGHAILDVCTPAGSLERWIVARSWSRQAYRDARKSQWGDLWGLGAKTRMPRNLKLGQPSGKSDLDSDGGSWGKDRKKKEKRKRVKEWRKDRVEEDDE</sequence>
<proteinExistence type="predicted"/>
<dbReference type="OrthoDB" id="421327at2759"/>
<evidence type="ECO:0000256" key="5">
    <source>
        <dbReference type="ARBA" id="ARBA00023014"/>
    </source>
</evidence>
<protein>
    <recommendedName>
        <fullName evidence="11">Rsm22-domain-containing protein</fullName>
    </recommendedName>
</protein>
<feature type="compositionally biased region" description="Polar residues" evidence="8">
    <location>
        <begin position="36"/>
        <end position="58"/>
    </location>
</feature>
<dbReference type="PANTHER" id="PTHR13184:SF5">
    <property type="entry name" value="METHYLTRANSFERASE-LIKE PROTEIN 17, MITOCHONDRIAL"/>
    <property type="match status" value="1"/>
</dbReference>
<dbReference type="Pfam" id="PF09243">
    <property type="entry name" value="Rsm22"/>
    <property type="match status" value="2"/>
</dbReference>
<dbReference type="InterPro" id="IPR052571">
    <property type="entry name" value="Mt_RNA_Methyltransferase"/>
</dbReference>
<feature type="compositionally biased region" description="Polar residues" evidence="8">
    <location>
        <begin position="79"/>
        <end position="111"/>
    </location>
</feature>
<dbReference type="GO" id="GO:0003735">
    <property type="term" value="F:structural constituent of ribosome"/>
    <property type="evidence" value="ECO:0007669"/>
    <property type="project" value="TreeGrafter"/>
</dbReference>
<evidence type="ECO:0000256" key="7">
    <source>
        <dbReference type="ARBA" id="ARBA00045681"/>
    </source>
</evidence>
<evidence type="ECO:0000256" key="4">
    <source>
        <dbReference type="ARBA" id="ARBA00023004"/>
    </source>
</evidence>
<feature type="region of interest" description="Disordered" evidence="8">
    <location>
        <begin position="28"/>
        <end position="62"/>
    </location>
</feature>
<dbReference type="GO" id="GO:0008168">
    <property type="term" value="F:methyltransferase activity"/>
    <property type="evidence" value="ECO:0007669"/>
    <property type="project" value="InterPro"/>
</dbReference>